<dbReference type="Pfam" id="PF13531">
    <property type="entry name" value="SBP_bac_11"/>
    <property type="match status" value="1"/>
</dbReference>
<dbReference type="EMBL" id="CP026100">
    <property type="protein sequence ID" value="AYV49623.1"/>
    <property type="molecule type" value="Genomic_DNA"/>
</dbReference>
<keyword evidence="2 6" id="KW-0500">Molybdenum</keyword>
<dbReference type="InterPro" id="IPR006311">
    <property type="entry name" value="TAT_signal"/>
</dbReference>
<evidence type="ECO:0000256" key="7">
    <source>
        <dbReference type="SAM" id="SignalP"/>
    </source>
</evidence>
<evidence type="ECO:0000313" key="8">
    <source>
        <dbReference type="EMBL" id="AYV49623.1"/>
    </source>
</evidence>
<gene>
    <name evidence="9" type="primary">modA</name>
    <name evidence="8" type="ORF">C1707_16715</name>
    <name evidence="9" type="ORF">CFHF_10865</name>
</gene>
<reference evidence="9 10" key="1">
    <citation type="submission" date="2017-12" db="EMBL/GenBank/DDBJ databases">
        <title>The genome sequence of Caulobacter flavus CGMCC1 15093.</title>
        <authorList>
            <person name="Gao J."/>
            <person name="Mao X."/>
            <person name="Sun J."/>
        </authorList>
    </citation>
    <scope>NUCLEOTIDE SEQUENCE [LARGE SCALE GENOMIC DNA]</scope>
    <source>
        <strain evidence="9 10">CGMCC1 15093</strain>
    </source>
</reference>
<dbReference type="NCBIfam" id="TIGR01256">
    <property type="entry name" value="modA"/>
    <property type="match status" value="1"/>
</dbReference>
<proteinExistence type="inferred from homology"/>
<dbReference type="CDD" id="cd13539">
    <property type="entry name" value="PBP2_AvModA"/>
    <property type="match status" value="1"/>
</dbReference>
<keyword evidence="4 7" id="KW-0732">Signal</keyword>
<dbReference type="PROSITE" id="PS51318">
    <property type="entry name" value="TAT"/>
    <property type="match status" value="1"/>
</dbReference>
<keyword evidence="3 6" id="KW-0479">Metal-binding</keyword>
<dbReference type="FunFam" id="3.40.190.10:FF:000035">
    <property type="entry name" value="Molybdate ABC transporter substrate-binding protein"/>
    <property type="match status" value="1"/>
</dbReference>
<evidence type="ECO:0000256" key="4">
    <source>
        <dbReference type="ARBA" id="ARBA00022729"/>
    </source>
</evidence>
<dbReference type="InterPro" id="IPR050682">
    <property type="entry name" value="ModA/WtpA"/>
</dbReference>
<evidence type="ECO:0000313" key="9">
    <source>
        <dbReference type="EMBL" id="PLR16975.1"/>
    </source>
</evidence>
<dbReference type="InterPro" id="IPR005950">
    <property type="entry name" value="ModA"/>
</dbReference>
<comment type="subunit">
    <text evidence="5">The complex is composed of two ATP-binding proteins (ModC), two transmembrane proteins (ModB) and a solute-binding protein (ModA).</text>
</comment>
<dbReference type="SUPFAM" id="SSF53850">
    <property type="entry name" value="Periplasmic binding protein-like II"/>
    <property type="match status" value="1"/>
</dbReference>
<organism evidence="9 10">
    <name type="scientific">Caulobacter flavus</name>
    <dbReference type="NCBI Taxonomy" id="1679497"/>
    <lineage>
        <taxon>Bacteria</taxon>
        <taxon>Pseudomonadati</taxon>
        <taxon>Pseudomonadota</taxon>
        <taxon>Alphaproteobacteria</taxon>
        <taxon>Caulobacterales</taxon>
        <taxon>Caulobacteraceae</taxon>
        <taxon>Caulobacter</taxon>
    </lineage>
</organism>
<name>A0A2N5CUN7_9CAUL</name>
<sequence>MSATRRPLIAAALATALSMIAGAAFAGETKVAVAANFTEPAKAIAARFEKATGHKATLSFGSSGQFYAQIANGAPYEVFLSADVERPQKAEADGLAVPGSRFTYATGRLVLWSKTPGLVDGQGAVLAKGRFQKLSIADPKAAPYGLAAVETLTKLKLYDGLKPKIVTGSSITQAYQYVQTGAAELGFVALSQVVDDKGGSRWVVPKADHTPIDQQAVLLNTGSSSEAAKAFLTFLKGREAKAIIRRYGYEVR</sequence>
<dbReference type="PIRSF" id="PIRSF004846">
    <property type="entry name" value="ModA"/>
    <property type="match status" value="1"/>
</dbReference>
<dbReference type="KEGG" id="cfh:C1707_16715"/>
<dbReference type="GO" id="GO:0030973">
    <property type="term" value="F:molybdate ion binding"/>
    <property type="evidence" value="ECO:0007669"/>
    <property type="project" value="InterPro"/>
</dbReference>
<evidence type="ECO:0000256" key="1">
    <source>
        <dbReference type="ARBA" id="ARBA00009175"/>
    </source>
</evidence>
<dbReference type="InterPro" id="IPR044084">
    <property type="entry name" value="AvModA-like_subst-bd"/>
</dbReference>
<dbReference type="EMBL" id="PJRQ01000019">
    <property type="protein sequence ID" value="PLR16975.1"/>
    <property type="molecule type" value="Genomic_DNA"/>
</dbReference>
<feature type="chain" id="PRO_5044577998" evidence="7">
    <location>
        <begin position="27"/>
        <end position="252"/>
    </location>
</feature>
<evidence type="ECO:0000313" key="11">
    <source>
        <dbReference type="Proteomes" id="UP000281192"/>
    </source>
</evidence>
<dbReference type="GO" id="GO:1901359">
    <property type="term" value="F:tungstate binding"/>
    <property type="evidence" value="ECO:0007669"/>
    <property type="project" value="UniProtKB-ARBA"/>
</dbReference>
<protein>
    <submittedName>
        <fullName evidence="9">Molybdate ABC transporter substrate-binding protein</fullName>
    </submittedName>
</protein>
<dbReference type="Proteomes" id="UP000234483">
    <property type="component" value="Unassembled WGS sequence"/>
</dbReference>
<dbReference type="Gene3D" id="3.40.190.10">
    <property type="entry name" value="Periplasmic binding protein-like II"/>
    <property type="match status" value="2"/>
</dbReference>
<evidence type="ECO:0000256" key="3">
    <source>
        <dbReference type="ARBA" id="ARBA00022723"/>
    </source>
</evidence>
<feature type="binding site" evidence="6">
    <location>
        <position position="171"/>
    </location>
    <ligand>
        <name>molybdate</name>
        <dbReference type="ChEBI" id="CHEBI:36264"/>
    </ligand>
</feature>
<dbReference type="GO" id="GO:0046872">
    <property type="term" value="F:metal ion binding"/>
    <property type="evidence" value="ECO:0007669"/>
    <property type="project" value="UniProtKB-KW"/>
</dbReference>
<evidence type="ECO:0000256" key="6">
    <source>
        <dbReference type="PIRSR" id="PIRSR004846-1"/>
    </source>
</evidence>
<evidence type="ECO:0000256" key="5">
    <source>
        <dbReference type="ARBA" id="ARBA00062515"/>
    </source>
</evidence>
<dbReference type="OrthoDB" id="9785015at2"/>
<keyword evidence="11" id="KW-1185">Reference proteome</keyword>
<feature type="binding site" evidence="6">
    <location>
        <position position="63"/>
    </location>
    <ligand>
        <name>molybdate</name>
        <dbReference type="ChEBI" id="CHEBI:36264"/>
    </ligand>
</feature>
<dbReference type="RefSeq" id="WP_101713028.1">
    <property type="nucleotide sequence ID" value="NZ_CP026100.1"/>
</dbReference>
<reference evidence="8 11" key="2">
    <citation type="submission" date="2018-01" db="EMBL/GenBank/DDBJ databases">
        <title>Complete genome sequence of Caulobacter flavus RHGG3.</title>
        <authorList>
            <person name="Yang E."/>
        </authorList>
    </citation>
    <scope>NUCLEOTIDE SEQUENCE [LARGE SCALE GENOMIC DNA]</scope>
    <source>
        <strain evidence="8 11">RHGG3</strain>
    </source>
</reference>
<dbReference type="AlphaFoldDB" id="A0A2N5CUN7"/>
<evidence type="ECO:0000313" key="10">
    <source>
        <dbReference type="Proteomes" id="UP000234483"/>
    </source>
</evidence>
<dbReference type="PANTHER" id="PTHR30632:SF14">
    <property type="entry name" value="TUNGSTATE_MOLYBDATE_CHROMATE-BINDING PROTEIN MODA"/>
    <property type="match status" value="1"/>
</dbReference>
<dbReference type="GO" id="GO:0015689">
    <property type="term" value="P:molybdate ion transport"/>
    <property type="evidence" value="ECO:0007669"/>
    <property type="project" value="InterPro"/>
</dbReference>
<dbReference type="Proteomes" id="UP000281192">
    <property type="component" value="Chromosome"/>
</dbReference>
<dbReference type="PANTHER" id="PTHR30632">
    <property type="entry name" value="MOLYBDATE-BINDING PERIPLASMIC PROTEIN"/>
    <property type="match status" value="1"/>
</dbReference>
<evidence type="ECO:0000256" key="2">
    <source>
        <dbReference type="ARBA" id="ARBA00022505"/>
    </source>
</evidence>
<feature type="signal peptide" evidence="7">
    <location>
        <begin position="1"/>
        <end position="26"/>
    </location>
</feature>
<comment type="similarity">
    <text evidence="1">Belongs to the bacterial solute-binding protein ModA family.</text>
</comment>
<accession>A0A2N5CUN7</accession>